<protein>
    <submittedName>
        <fullName evidence="2">Nuclear transport factor 2 family protein</fullName>
    </submittedName>
</protein>
<proteinExistence type="predicted"/>
<evidence type="ECO:0000259" key="1">
    <source>
        <dbReference type="Pfam" id="PF12680"/>
    </source>
</evidence>
<accession>A0A9X3TXM7</accession>
<reference evidence="2" key="2">
    <citation type="journal article" date="2023" name="Syst. Appl. Microbiol.">
        <title>Govania unica gen. nov., sp. nov., a rare biosphere bacterium that represents a novel family in the class Alphaproteobacteria.</title>
        <authorList>
            <person name="Vandamme P."/>
            <person name="Peeters C."/>
            <person name="Hettiarachchi A."/>
            <person name="Cnockaert M."/>
            <person name="Carlier A."/>
        </authorList>
    </citation>
    <scope>NUCLEOTIDE SEQUENCE</scope>
    <source>
        <strain evidence="2">LMG 31809</strain>
    </source>
</reference>
<reference evidence="2" key="1">
    <citation type="submission" date="2022-08" db="EMBL/GenBank/DDBJ databases">
        <authorList>
            <person name="Vandamme P."/>
            <person name="Hettiarachchi A."/>
            <person name="Peeters C."/>
            <person name="Cnockaert M."/>
            <person name="Carlier A."/>
        </authorList>
    </citation>
    <scope>NUCLEOTIDE SEQUENCE</scope>
    <source>
        <strain evidence="2">LMG 31809</strain>
    </source>
</reference>
<dbReference type="InterPro" id="IPR037401">
    <property type="entry name" value="SnoaL-like"/>
</dbReference>
<dbReference type="Proteomes" id="UP001141619">
    <property type="component" value="Unassembled WGS sequence"/>
</dbReference>
<name>A0A9X3TXM7_9PROT</name>
<dbReference type="RefSeq" id="WP_274943211.1">
    <property type="nucleotide sequence ID" value="NZ_JANWOI010000002.1"/>
</dbReference>
<evidence type="ECO:0000313" key="2">
    <source>
        <dbReference type="EMBL" id="MDA5193509.1"/>
    </source>
</evidence>
<gene>
    <name evidence="2" type="ORF">NYP16_06020</name>
</gene>
<dbReference type="InterPro" id="IPR032710">
    <property type="entry name" value="NTF2-like_dom_sf"/>
</dbReference>
<dbReference type="SUPFAM" id="SSF54427">
    <property type="entry name" value="NTF2-like"/>
    <property type="match status" value="1"/>
</dbReference>
<dbReference type="EMBL" id="JANWOI010000002">
    <property type="protein sequence ID" value="MDA5193509.1"/>
    <property type="molecule type" value="Genomic_DNA"/>
</dbReference>
<sequence>MAHIDTVLALMDANIRRDKETFLSYLAPDVEYHYHVGSRPLIGTEWVEKFLNKYWGTMTDVIWRVDRHAENGDKLLVEGYEEYVIKDSGLKVAHPYMGIYEFENGKITRWRDYFEM</sequence>
<comment type="caution">
    <text evidence="2">The sequence shown here is derived from an EMBL/GenBank/DDBJ whole genome shotgun (WGS) entry which is preliminary data.</text>
</comment>
<dbReference type="Pfam" id="PF12680">
    <property type="entry name" value="SnoaL_2"/>
    <property type="match status" value="1"/>
</dbReference>
<feature type="domain" description="SnoaL-like" evidence="1">
    <location>
        <begin position="8"/>
        <end position="110"/>
    </location>
</feature>
<keyword evidence="3" id="KW-1185">Reference proteome</keyword>
<evidence type="ECO:0000313" key="3">
    <source>
        <dbReference type="Proteomes" id="UP001141619"/>
    </source>
</evidence>
<dbReference type="Gene3D" id="3.10.450.50">
    <property type="match status" value="1"/>
</dbReference>
<dbReference type="AlphaFoldDB" id="A0A9X3TXM7"/>
<organism evidence="2 3">
    <name type="scientific">Govanella unica</name>
    <dbReference type="NCBI Taxonomy" id="2975056"/>
    <lineage>
        <taxon>Bacteria</taxon>
        <taxon>Pseudomonadati</taxon>
        <taxon>Pseudomonadota</taxon>
        <taxon>Alphaproteobacteria</taxon>
        <taxon>Emcibacterales</taxon>
        <taxon>Govanellaceae</taxon>
        <taxon>Govanella</taxon>
    </lineage>
</organism>